<accession>A0A538TWE5</accession>
<comment type="caution">
    <text evidence="3">The sequence shown here is derived from an EMBL/GenBank/DDBJ whole genome shotgun (WGS) entry which is preliminary data.</text>
</comment>
<feature type="region of interest" description="Disordered" evidence="1">
    <location>
        <begin position="13"/>
        <end position="47"/>
    </location>
</feature>
<feature type="transmembrane region" description="Helical" evidence="2">
    <location>
        <begin position="183"/>
        <end position="203"/>
    </location>
</feature>
<evidence type="ECO:0000256" key="1">
    <source>
        <dbReference type="SAM" id="MobiDB-lite"/>
    </source>
</evidence>
<evidence type="ECO:0000313" key="3">
    <source>
        <dbReference type="EMBL" id="TMQ67946.1"/>
    </source>
</evidence>
<proteinExistence type="predicted"/>
<reference evidence="3 4" key="1">
    <citation type="journal article" date="2019" name="Nat. Microbiol.">
        <title>Mediterranean grassland soil C-N compound turnover is dependent on rainfall and depth, and is mediated by genomically divergent microorganisms.</title>
        <authorList>
            <person name="Diamond S."/>
            <person name="Andeer P.F."/>
            <person name="Li Z."/>
            <person name="Crits-Christoph A."/>
            <person name="Burstein D."/>
            <person name="Anantharaman K."/>
            <person name="Lane K.R."/>
            <person name="Thomas B.C."/>
            <person name="Pan C."/>
            <person name="Northen T.R."/>
            <person name="Banfield J.F."/>
        </authorList>
    </citation>
    <scope>NUCLEOTIDE SEQUENCE [LARGE SCALE GENOMIC DNA]</scope>
    <source>
        <strain evidence="3">WS_8</strain>
    </source>
</reference>
<feature type="transmembrane region" description="Helical" evidence="2">
    <location>
        <begin position="215"/>
        <end position="232"/>
    </location>
</feature>
<dbReference type="PANTHER" id="PTHR30092">
    <property type="entry name" value="INNER MEMBRANE PROTEIN CRED"/>
    <property type="match status" value="1"/>
</dbReference>
<organism evidence="3 4">
    <name type="scientific">Eiseniibacteriota bacterium</name>
    <dbReference type="NCBI Taxonomy" id="2212470"/>
    <lineage>
        <taxon>Bacteria</taxon>
        <taxon>Candidatus Eiseniibacteriota</taxon>
    </lineage>
</organism>
<feature type="transmembrane region" description="Helical" evidence="2">
    <location>
        <begin position="131"/>
        <end position="149"/>
    </location>
</feature>
<evidence type="ECO:0000313" key="4">
    <source>
        <dbReference type="Proteomes" id="UP000316609"/>
    </source>
</evidence>
<dbReference type="Pfam" id="PF06123">
    <property type="entry name" value="CreD"/>
    <property type="match status" value="1"/>
</dbReference>
<dbReference type="PANTHER" id="PTHR30092:SF0">
    <property type="entry name" value="INNER MEMBRANE PROTEIN CRED"/>
    <property type="match status" value="1"/>
</dbReference>
<dbReference type="GO" id="GO:0005886">
    <property type="term" value="C:plasma membrane"/>
    <property type="evidence" value="ECO:0007669"/>
    <property type="project" value="TreeGrafter"/>
</dbReference>
<gene>
    <name evidence="3" type="ORF">E6K78_02930</name>
</gene>
<evidence type="ECO:0000256" key="2">
    <source>
        <dbReference type="SAM" id="Phobius"/>
    </source>
</evidence>
<dbReference type="Proteomes" id="UP000316609">
    <property type="component" value="Unassembled WGS sequence"/>
</dbReference>
<keyword evidence="2" id="KW-1133">Transmembrane helix</keyword>
<feature type="transmembrane region" description="Helical" evidence="2">
    <location>
        <begin position="155"/>
        <end position="176"/>
    </location>
</feature>
<sequence length="236" mass="26086">MCGAMACRSRCDPRPVFRGSPRDSPLPSSFPRRRRRRRSTSTSRSRGRNSSVWCRWVETRTYPAFAGGFSPDEREISSHGFKARWRVSRFATGVPAAIAARQSTDLLGKQGCDLSVRFVQPVDVYQQSERAVKYGVLFVALTFVAFFMFETLGRLAIHPIQYALVAGALAIFFLLLISLSEHLPFAVAYVVGSGACVSLLVFYTGHVLGGVTRGLGFGAMLGTLYILLYVILQSED</sequence>
<dbReference type="AlphaFoldDB" id="A0A538TWE5"/>
<name>A0A538TWE5_UNCEI</name>
<keyword evidence="2" id="KW-0472">Membrane</keyword>
<dbReference type="EMBL" id="VBOY01000021">
    <property type="protein sequence ID" value="TMQ67946.1"/>
    <property type="molecule type" value="Genomic_DNA"/>
</dbReference>
<dbReference type="InterPro" id="IPR010364">
    <property type="entry name" value="Uncharacterised_IM_CreD"/>
</dbReference>
<keyword evidence="2" id="KW-0812">Transmembrane</keyword>
<protein>
    <submittedName>
        <fullName evidence="3">Cell envelope integrity protein CreD</fullName>
    </submittedName>
</protein>